<name>A0A382PYN1_9ZZZZ</name>
<dbReference type="SUPFAM" id="SSF53448">
    <property type="entry name" value="Nucleotide-diphospho-sugar transferases"/>
    <property type="match status" value="1"/>
</dbReference>
<feature type="non-terminal residue" evidence="2">
    <location>
        <position position="171"/>
    </location>
</feature>
<evidence type="ECO:0000259" key="1">
    <source>
        <dbReference type="Pfam" id="PF00535"/>
    </source>
</evidence>
<dbReference type="EMBL" id="UINC01109934">
    <property type="protein sequence ID" value="SVC77101.1"/>
    <property type="molecule type" value="Genomic_DNA"/>
</dbReference>
<organism evidence="2">
    <name type="scientific">marine metagenome</name>
    <dbReference type="NCBI Taxonomy" id="408172"/>
    <lineage>
        <taxon>unclassified sequences</taxon>
        <taxon>metagenomes</taxon>
        <taxon>ecological metagenomes</taxon>
    </lineage>
</organism>
<accession>A0A382PYN1</accession>
<dbReference type="NCBIfam" id="TIGR04440">
    <property type="entry name" value="glyco_TIGR04440"/>
    <property type="match status" value="1"/>
</dbReference>
<proteinExistence type="predicted"/>
<dbReference type="CDD" id="cd00761">
    <property type="entry name" value="Glyco_tranf_GTA_type"/>
    <property type="match status" value="1"/>
</dbReference>
<dbReference type="AlphaFoldDB" id="A0A382PYN1"/>
<dbReference type="Pfam" id="PF00535">
    <property type="entry name" value="Glycos_transf_2"/>
    <property type="match status" value="1"/>
</dbReference>
<dbReference type="InterPro" id="IPR001173">
    <property type="entry name" value="Glyco_trans_2-like"/>
</dbReference>
<reference evidence="2" key="1">
    <citation type="submission" date="2018-05" db="EMBL/GenBank/DDBJ databases">
        <authorList>
            <person name="Lanie J.A."/>
            <person name="Ng W.-L."/>
            <person name="Kazmierczak K.M."/>
            <person name="Andrzejewski T.M."/>
            <person name="Davidsen T.M."/>
            <person name="Wayne K.J."/>
            <person name="Tettelin H."/>
            <person name="Glass J.I."/>
            <person name="Rusch D."/>
            <person name="Podicherti R."/>
            <person name="Tsui H.-C.T."/>
            <person name="Winkler M.E."/>
        </authorList>
    </citation>
    <scope>NUCLEOTIDE SEQUENCE</scope>
</reference>
<protein>
    <recommendedName>
        <fullName evidence="1">Glycosyltransferase 2-like domain-containing protein</fullName>
    </recommendedName>
</protein>
<dbReference type="InterPro" id="IPR029044">
    <property type="entry name" value="Nucleotide-diphossugar_trans"/>
</dbReference>
<feature type="domain" description="Glycosyltransferase 2-like" evidence="1">
    <location>
        <begin position="5"/>
        <end position="109"/>
    </location>
</feature>
<gene>
    <name evidence="2" type="ORF">METZ01_LOCUS329955</name>
</gene>
<evidence type="ECO:0000313" key="2">
    <source>
        <dbReference type="EMBL" id="SVC77101.1"/>
    </source>
</evidence>
<sequence length="171" mass="19430">MSQVTIIIPTLNRHNLLLRAIDYYQHFDCNILVADSSAIKENCKFPDNFIYKHLPGIGFAKKLLEVAKDVTTPYVCLVADDDYLLESSLKAGANFLDANLDYVSAQGRYLGFELIENQVIFSTKYGRTESNYAVEAEDRFSRLAEAFNPCMHHLYAIHRTDLLVKSFQLPG</sequence>
<dbReference type="Gene3D" id="3.90.550.10">
    <property type="entry name" value="Spore Coat Polysaccharide Biosynthesis Protein SpsA, Chain A"/>
    <property type="match status" value="1"/>
</dbReference>
<dbReference type="InterPro" id="IPR031042">
    <property type="entry name" value="Glyco_TIGR04440"/>
</dbReference>